<dbReference type="GO" id="GO:0005886">
    <property type="term" value="C:plasma membrane"/>
    <property type="evidence" value="ECO:0007669"/>
    <property type="project" value="TreeGrafter"/>
</dbReference>
<dbReference type="Gene3D" id="2.40.50.140">
    <property type="entry name" value="Nucleic acid-binding proteins"/>
    <property type="match status" value="1"/>
</dbReference>
<sequence length="154" mass="16523">MELFAQAAAYGPWAWIVGGLILLGLELVVPGGFLVWLGIAGILTGLLTLVQPLAWPVQWLVFGTLALGSILVWTRLARHRRLASAAPELNQRTDRLIGQEAVLASPIVNGFGRMPVGDTIWRVSGPDLMAGQRVRITGADGAVLRVEPVEESLP</sequence>
<dbReference type="OrthoDB" id="9810336at2"/>
<dbReference type="Proteomes" id="UP000033649">
    <property type="component" value="Unassembled WGS sequence"/>
</dbReference>
<keyword evidence="4 5" id="KW-0472">Membrane</keyword>
<dbReference type="PANTHER" id="PTHR33507:SF3">
    <property type="entry name" value="INNER MEMBRANE PROTEIN YBBJ"/>
    <property type="match status" value="1"/>
</dbReference>
<dbReference type="PATRIC" id="fig|429727.3.peg.2981"/>
<feature type="transmembrane region" description="Helical" evidence="5">
    <location>
        <begin position="12"/>
        <end position="29"/>
    </location>
</feature>
<dbReference type="InterPro" id="IPR052165">
    <property type="entry name" value="Membrane_assoc_protease"/>
</dbReference>
<evidence type="ECO:0000256" key="1">
    <source>
        <dbReference type="ARBA" id="ARBA00004141"/>
    </source>
</evidence>
<dbReference type="Pfam" id="PF01957">
    <property type="entry name" value="NfeD"/>
    <property type="match status" value="1"/>
</dbReference>
<proteinExistence type="predicted"/>
<comment type="subcellular location">
    <subcellularLocation>
        <location evidence="1">Membrane</location>
        <topology evidence="1">Multi-pass membrane protein</topology>
    </subcellularLocation>
</comment>
<dbReference type="InterPro" id="IPR002810">
    <property type="entry name" value="NfeD-like_C"/>
</dbReference>
<keyword evidence="3 5" id="KW-1133">Transmembrane helix</keyword>
<evidence type="ECO:0000256" key="4">
    <source>
        <dbReference type="ARBA" id="ARBA00023136"/>
    </source>
</evidence>
<evidence type="ECO:0000259" key="6">
    <source>
        <dbReference type="Pfam" id="PF01957"/>
    </source>
</evidence>
<evidence type="ECO:0000256" key="3">
    <source>
        <dbReference type="ARBA" id="ARBA00022989"/>
    </source>
</evidence>
<accession>A0A0F5FGZ0</accession>
<feature type="transmembrane region" description="Helical" evidence="5">
    <location>
        <begin position="59"/>
        <end position="77"/>
    </location>
</feature>
<keyword evidence="2 5" id="KW-0812">Transmembrane</keyword>
<evidence type="ECO:0000256" key="5">
    <source>
        <dbReference type="SAM" id="Phobius"/>
    </source>
</evidence>
<dbReference type="EMBL" id="JZEY01000061">
    <property type="protein sequence ID" value="KKB07855.1"/>
    <property type="molecule type" value="Genomic_DNA"/>
</dbReference>
<organism evidence="7 8">
    <name type="scientific">Devosia chinhatensis</name>
    <dbReference type="NCBI Taxonomy" id="429727"/>
    <lineage>
        <taxon>Bacteria</taxon>
        <taxon>Pseudomonadati</taxon>
        <taxon>Pseudomonadota</taxon>
        <taxon>Alphaproteobacteria</taxon>
        <taxon>Hyphomicrobiales</taxon>
        <taxon>Devosiaceae</taxon>
        <taxon>Devosia</taxon>
    </lineage>
</organism>
<reference evidence="7 8" key="1">
    <citation type="submission" date="2015-03" db="EMBL/GenBank/DDBJ databases">
        <authorList>
            <person name="Hassan Y."/>
            <person name="Lepp D."/>
            <person name="Li X.-Z."/>
            <person name="Zhou T."/>
        </authorList>
    </citation>
    <scope>NUCLEOTIDE SEQUENCE [LARGE SCALE GENOMIC DNA]</scope>
    <source>
        <strain evidence="7 8">IPL18</strain>
    </source>
</reference>
<keyword evidence="8" id="KW-1185">Reference proteome</keyword>
<protein>
    <recommendedName>
        <fullName evidence="6">NfeD-like C-terminal domain-containing protein</fullName>
    </recommendedName>
</protein>
<gene>
    <name evidence="7" type="ORF">VE26_14540</name>
</gene>
<dbReference type="PANTHER" id="PTHR33507">
    <property type="entry name" value="INNER MEMBRANE PROTEIN YBBJ"/>
    <property type="match status" value="1"/>
</dbReference>
<name>A0A0F5FGZ0_9HYPH</name>
<comment type="caution">
    <text evidence="7">The sequence shown here is derived from an EMBL/GenBank/DDBJ whole genome shotgun (WGS) entry which is preliminary data.</text>
</comment>
<feature type="domain" description="NfeD-like C-terminal" evidence="6">
    <location>
        <begin position="94"/>
        <end position="148"/>
    </location>
</feature>
<dbReference type="InterPro" id="IPR012340">
    <property type="entry name" value="NA-bd_OB-fold"/>
</dbReference>
<dbReference type="STRING" id="429727.VE26_14540"/>
<evidence type="ECO:0000313" key="7">
    <source>
        <dbReference type="EMBL" id="KKB07855.1"/>
    </source>
</evidence>
<dbReference type="RefSeq" id="WP_046105885.1">
    <property type="nucleotide sequence ID" value="NZ_JZEY01000061.1"/>
</dbReference>
<dbReference type="AlphaFoldDB" id="A0A0F5FGZ0"/>
<evidence type="ECO:0000313" key="8">
    <source>
        <dbReference type="Proteomes" id="UP000033649"/>
    </source>
</evidence>
<evidence type="ECO:0000256" key="2">
    <source>
        <dbReference type="ARBA" id="ARBA00022692"/>
    </source>
</evidence>